<evidence type="ECO:0000313" key="2">
    <source>
        <dbReference type="Proteomes" id="UP000607653"/>
    </source>
</evidence>
<dbReference type="Proteomes" id="UP000607653">
    <property type="component" value="Unassembled WGS sequence"/>
</dbReference>
<dbReference type="EMBL" id="DUZY01000002">
    <property type="protein sequence ID" value="DAD29532.1"/>
    <property type="molecule type" value="Genomic_DNA"/>
</dbReference>
<evidence type="ECO:0000313" key="1">
    <source>
        <dbReference type="EMBL" id="DAD29532.1"/>
    </source>
</evidence>
<accession>A0A822YB60</accession>
<reference evidence="1 2" key="1">
    <citation type="journal article" date="2020" name="Mol. Biol. Evol.">
        <title>Distinct Expression and Methylation Patterns for Genes with Different Fates following a Single Whole-Genome Duplication in Flowering Plants.</title>
        <authorList>
            <person name="Shi T."/>
            <person name="Rahmani R.S."/>
            <person name="Gugger P.F."/>
            <person name="Wang M."/>
            <person name="Li H."/>
            <person name="Zhang Y."/>
            <person name="Li Z."/>
            <person name="Wang Q."/>
            <person name="Van de Peer Y."/>
            <person name="Marchal K."/>
            <person name="Chen J."/>
        </authorList>
    </citation>
    <scope>NUCLEOTIDE SEQUENCE [LARGE SCALE GENOMIC DNA]</scope>
    <source>
        <tissue evidence="1">Leaf</tissue>
    </source>
</reference>
<name>A0A822YB60_NELNU</name>
<gene>
    <name evidence="1" type="ORF">HUJ06_031000</name>
</gene>
<dbReference type="AlphaFoldDB" id="A0A822YB60"/>
<sequence length="109" mass="11933">MDSQSITNIQLPTLGFGFPRCGCHNVVMFSTSGYSSSPATAIPPDKLYLHKFRKRTHNGPLSPSEFSCASATPARAETLRFTSTLSVSSPWTHGITTRGILKEIDRSWS</sequence>
<protein>
    <submittedName>
        <fullName evidence="1">Uncharacterized protein</fullName>
    </submittedName>
</protein>
<comment type="caution">
    <text evidence="1">The sequence shown here is derived from an EMBL/GenBank/DDBJ whole genome shotgun (WGS) entry which is preliminary data.</text>
</comment>
<proteinExistence type="predicted"/>
<keyword evidence="2" id="KW-1185">Reference proteome</keyword>
<organism evidence="1 2">
    <name type="scientific">Nelumbo nucifera</name>
    <name type="common">Sacred lotus</name>
    <dbReference type="NCBI Taxonomy" id="4432"/>
    <lineage>
        <taxon>Eukaryota</taxon>
        <taxon>Viridiplantae</taxon>
        <taxon>Streptophyta</taxon>
        <taxon>Embryophyta</taxon>
        <taxon>Tracheophyta</taxon>
        <taxon>Spermatophyta</taxon>
        <taxon>Magnoliopsida</taxon>
        <taxon>Proteales</taxon>
        <taxon>Nelumbonaceae</taxon>
        <taxon>Nelumbo</taxon>
    </lineage>
</organism>